<dbReference type="EMBL" id="JAVTTO010000001">
    <property type="protein sequence ID" value="MDT7831318.1"/>
    <property type="molecule type" value="Genomic_DNA"/>
</dbReference>
<protein>
    <submittedName>
        <fullName evidence="7">ABC transporter six-transmembrane domain-containing protein</fullName>
    </submittedName>
</protein>
<dbReference type="Pfam" id="PF13748">
    <property type="entry name" value="ABC_membrane_3"/>
    <property type="match status" value="1"/>
</dbReference>
<feature type="transmembrane region" description="Helical" evidence="5">
    <location>
        <begin position="207"/>
        <end position="230"/>
    </location>
</feature>
<keyword evidence="2 5" id="KW-0812">Transmembrane</keyword>
<feature type="transmembrane region" description="Helical" evidence="5">
    <location>
        <begin position="14"/>
        <end position="39"/>
    </location>
</feature>
<feature type="transmembrane region" description="Helical" evidence="5">
    <location>
        <begin position="140"/>
        <end position="158"/>
    </location>
</feature>
<evidence type="ECO:0000313" key="8">
    <source>
        <dbReference type="Proteomes" id="UP001257277"/>
    </source>
</evidence>
<dbReference type="PROSITE" id="PS50929">
    <property type="entry name" value="ABC_TM1F"/>
    <property type="match status" value="1"/>
</dbReference>
<reference evidence="7 8" key="1">
    <citation type="submission" date="2023-09" db="EMBL/GenBank/DDBJ databases">
        <title>Novel taxa isolated from Blanes Bay.</title>
        <authorList>
            <person name="Rey-Velasco X."/>
            <person name="Lucena T."/>
        </authorList>
    </citation>
    <scope>NUCLEOTIDE SEQUENCE [LARGE SCALE GENOMIC DNA]</scope>
    <source>
        <strain evidence="7 8">S356</strain>
    </source>
</reference>
<feature type="domain" description="ABC transmembrane type-1" evidence="6">
    <location>
        <begin position="15"/>
        <end position="265"/>
    </location>
</feature>
<feature type="transmembrane region" description="Helical" evidence="5">
    <location>
        <begin position="51"/>
        <end position="70"/>
    </location>
</feature>
<dbReference type="Gene3D" id="1.20.1560.10">
    <property type="entry name" value="ABC transporter type 1, transmembrane domain"/>
    <property type="match status" value="1"/>
</dbReference>
<evidence type="ECO:0000313" key="7">
    <source>
        <dbReference type="EMBL" id="MDT7831318.1"/>
    </source>
</evidence>
<evidence type="ECO:0000259" key="6">
    <source>
        <dbReference type="PROSITE" id="PS50929"/>
    </source>
</evidence>
<evidence type="ECO:0000256" key="5">
    <source>
        <dbReference type="SAM" id="Phobius"/>
    </source>
</evidence>
<comment type="subcellular location">
    <subcellularLocation>
        <location evidence="1">Cell membrane</location>
        <topology evidence="1">Multi-pass membrane protein</topology>
    </subcellularLocation>
</comment>
<feature type="transmembrane region" description="Helical" evidence="5">
    <location>
        <begin position="116"/>
        <end position="134"/>
    </location>
</feature>
<dbReference type="SUPFAM" id="SSF90123">
    <property type="entry name" value="ABC transporter transmembrane region"/>
    <property type="match status" value="1"/>
</dbReference>
<dbReference type="InterPro" id="IPR011527">
    <property type="entry name" value="ABC1_TM_dom"/>
</dbReference>
<evidence type="ECO:0000256" key="3">
    <source>
        <dbReference type="ARBA" id="ARBA00022989"/>
    </source>
</evidence>
<keyword evidence="8" id="KW-1185">Reference proteome</keyword>
<keyword evidence="4 5" id="KW-0472">Membrane</keyword>
<evidence type="ECO:0000256" key="1">
    <source>
        <dbReference type="ARBA" id="ARBA00004651"/>
    </source>
</evidence>
<sequence>MNIRAILKQYRPRFVFTFLLLLLESGINILFPLFIGYAIDNAINGSYTGALYLGGLSISALVVGVIRRVFDSRFYAKVYQNIGLKADVKIQDKPSSVRAARLSMIGELVEFLENSLPELINTVIGFIGVIVIMATLNMAVFYSSVMVSLLIFLVYWLSSKKTIAFNKSSNDEFEKQVIIIATNDKKLLSHHLKEMMKWNIKLSDLEALNFSISWIALSIFLVASIVISIHSGILKYGLLLSLVMYVFQYMESVINLPFFYQSWLRLREIKTRIETI</sequence>
<organism evidence="7 8">
    <name type="scientific">Asprobacillus argus</name>
    <dbReference type="NCBI Taxonomy" id="3076534"/>
    <lineage>
        <taxon>Bacteria</taxon>
        <taxon>Pseudomonadati</taxon>
        <taxon>Bacteroidota</taxon>
        <taxon>Flavobacteriia</taxon>
        <taxon>Flavobacteriales</taxon>
        <taxon>Flavobacteriaceae</taxon>
        <taxon>Asprobacillus</taxon>
    </lineage>
</organism>
<evidence type="ECO:0000256" key="4">
    <source>
        <dbReference type="ARBA" id="ARBA00023136"/>
    </source>
</evidence>
<feature type="transmembrane region" description="Helical" evidence="5">
    <location>
        <begin position="236"/>
        <end position="260"/>
    </location>
</feature>
<keyword evidence="3 5" id="KW-1133">Transmembrane helix</keyword>
<dbReference type="RefSeq" id="WP_349240565.1">
    <property type="nucleotide sequence ID" value="NZ_JAVTTO010000001.1"/>
</dbReference>
<name>A0ABU3LCK0_9FLAO</name>
<comment type="caution">
    <text evidence="7">The sequence shown here is derived from an EMBL/GenBank/DDBJ whole genome shotgun (WGS) entry which is preliminary data.</text>
</comment>
<evidence type="ECO:0000256" key="2">
    <source>
        <dbReference type="ARBA" id="ARBA00022692"/>
    </source>
</evidence>
<accession>A0ABU3LCK0</accession>
<gene>
    <name evidence="7" type="ORF">RQM59_02945</name>
</gene>
<dbReference type="InterPro" id="IPR036640">
    <property type="entry name" value="ABC1_TM_sf"/>
</dbReference>
<proteinExistence type="predicted"/>
<dbReference type="Proteomes" id="UP001257277">
    <property type="component" value="Unassembled WGS sequence"/>
</dbReference>